<name>A0A0C3E5Q3_9AGAM</name>
<accession>A0A0C3E5Q3</accession>
<gene>
    <name evidence="1" type="ORF">SCLCIDRAFT_689884</name>
</gene>
<proteinExistence type="predicted"/>
<dbReference type="OrthoDB" id="420076at2759"/>
<reference evidence="1 2" key="1">
    <citation type="submission" date="2014-04" db="EMBL/GenBank/DDBJ databases">
        <authorList>
            <consortium name="DOE Joint Genome Institute"/>
            <person name="Kuo A."/>
            <person name="Kohler A."/>
            <person name="Nagy L.G."/>
            <person name="Floudas D."/>
            <person name="Copeland A."/>
            <person name="Barry K.W."/>
            <person name="Cichocki N."/>
            <person name="Veneault-Fourrey C."/>
            <person name="LaButti K."/>
            <person name="Lindquist E.A."/>
            <person name="Lipzen A."/>
            <person name="Lundell T."/>
            <person name="Morin E."/>
            <person name="Murat C."/>
            <person name="Sun H."/>
            <person name="Tunlid A."/>
            <person name="Henrissat B."/>
            <person name="Grigoriev I.V."/>
            <person name="Hibbett D.S."/>
            <person name="Martin F."/>
            <person name="Nordberg H.P."/>
            <person name="Cantor M.N."/>
            <person name="Hua S.X."/>
        </authorList>
    </citation>
    <scope>NUCLEOTIDE SEQUENCE [LARGE SCALE GENOMIC DNA]</scope>
    <source>
        <strain evidence="1 2">Foug A</strain>
    </source>
</reference>
<protein>
    <submittedName>
        <fullName evidence="1">Uncharacterized protein</fullName>
    </submittedName>
</protein>
<dbReference type="InParanoid" id="A0A0C3E5Q3"/>
<sequence>MGQHQHSVTERWLRSIDSPSDSTWGPENIALQLLWYGLGATLRSLYSSSCLVINPYPWTGVRDFTLRPKMGVGYRSAQLT</sequence>
<organism evidence="1 2">
    <name type="scientific">Scleroderma citrinum Foug A</name>
    <dbReference type="NCBI Taxonomy" id="1036808"/>
    <lineage>
        <taxon>Eukaryota</taxon>
        <taxon>Fungi</taxon>
        <taxon>Dikarya</taxon>
        <taxon>Basidiomycota</taxon>
        <taxon>Agaricomycotina</taxon>
        <taxon>Agaricomycetes</taxon>
        <taxon>Agaricomycetidae</taxon>
        <taxon>Boletales</taxon>
        <taxon>Sclerodermatineae</taxon>
        <taxon>Sclerodermataceae</taxon>
        <taxon>Scleroderma</taxon>
    </lineage>
</organism>
<dbReference type="EMBL" id="KN822032">
    <property type="protein sequence ID" value="KIM63779.1"/>
    <property type="molecule type" value="Genomic_DNA"/>
</dbReference>
<dbReference type="HOGENOM" id="CLU_2591198_0_0_1"/>
<dbReference type="Proteomes" id="UP000053989">
    <property type="component" value="Unassembled WGS sequence"/>
</dbReference>
<reference evidence="2" key="2">
    <citation type="submission" date="2015-01" db="EMBL/GenBank/DDBJ databases">
        <title>Evolutionary Origins and Diversification of the Mycorrhizal Mutualists.</title>
        <authorList>
            <consortium name="DOE Joint Genome Institute"/>
            <consortium name="Mycorrhizal Genomics Consortium"/>
            <person name="Kohler A."/>
            <person name="Kuo A."/>
            <person name="Nagy L.G."/>
            <person name="Floudas D."/>
            <person name="Copeland A."/>
            <person name="Barry K.W."/>
            <person name="Cichocki N."/>
            <person name="Veneault-Fourrey C."/>
            <person name="LaButti K."/>
            <person name="Lindquist E.A."/>
            <person name="Lipzen A."/>
            <person name="Lundell T."/>
            <person name="Morin E."/>
            <person name="Murat C."/>
            <person name="Riley R."/>
            <person name="Ohm R."/>
            <person name="Sun H."/>
            <person name="Tunlid A."/>
            <person name="Henrissat B."/>
            <person name="Grigoriev I.V."/>
            <person name="Hibbett D.S."/>
            <person name="Martin F."/>
        </authorList>
    </citation>
    <scope>NUCLEOTIDE SEQUENCE [LARGE SCALE GENOMIC DNA]</scope>
    <source>
        <strain evidence="2">Foug A</strain>
    </source>
</reference>
<evidence type="ECO:0000313" key="2">
    <source>
        <dbReference type="Proteomes" id="UP000053989"/>
    </source>
</evidence>
<evidence type="ECO:0000313" key="1">
    <source>
        <dbReference type="EMBL" id="KIM63779.1"/>
    </source>
</evidence>
<dbReference type="AlphaFoldDB" id="A0A0C3E5Q3"/>
<keyword evidence="2" id="KW-1185">Reference proteome</keyword>